<proteinExistence type="predicted"/>
<feature type="region of interest" description="Disordered" evidence="2">
    <location>
        <begin position="59"/>
        <end position="94"/>
    </location>
</feature>
<dbReference type="AlphaFoldDB" id="A0A7S3KZP5"/>
<gene>
    <name evidence="3" type="ORF">ACOF00016_LOCUS4230</name>
</gene>
<sequence>MGRIINQAVMGFWDTAKRKAQQTALQGQVILVDRQTTALQHRLGVDIFSLVFGFAQAQEQHSESQDGDHGSDSDSDRHGYQNQDASPSSSHSSLLDSCRHIEGLRAMFVAAYEDVQELVQRRLVVDTARDRLETQQEAGEVSWMSAAAARAKYTAEMAYLDREMLLRQQIFGYQVATECNLAERDLEDPQNTATGTRKNELVQLLYKFQADAQALQRQRKDLVDEIALLSGNRPTENQSLVIPDDSAADGTLVAADPSNNSESMTDEDL</sequence>
<feature type="region of interest" description="Disordered" evidence="2">
    <location>
        <begin position="233"/>
        <end position="269"/>
    </location>
</feature>
<evidence type="ECO:0000256" key="1">
    <source>
        <dbReference type="SAM" id="Coils"/>
    </source>
</evidence>
<reference evidence="3" key="1">
    <citation type="submission" date="2021-01" db="EMBL/GenBank/DDBJ databases">
        <authorList>
            <person name="Corre E."/>
            <person name="Pelletier E."/>
            <person name="Niang G."/>
            <person name="Scheremetjew M."/>
            <person name="Finn R."/>
            <person name="Kale V."/>
            <person name="Holt S."/>
            <person name="Cochrane G."/>
            <person name="Meng A."/>
            <person name="Brown T."/>
            <person name="Cohen L."/>
        </authorList>
    </citation>
    <scope>NUCLEOTIDE SEQUENCE</scope>
    <source>
        <strain evidence="3">CCMP127</strain>
    </source>
</reference>
<name>A0A7S3KZP5_9STRA</name>
<protein>
    <submittedName>
        <fullName evidence="3">Uncharacterized protein</fullName>
    </submittedName>
</protein>
<feature type="compositionally biased region" description="Basic and acidic residues" evidence="2">
    <location>
        <begin position="60"/>
        <end position="79"/>
    </location>
</feature>
<evidence type="ECO:0000256" key="2">
    <source>
        <dbReference type="SAM" id="MobiDB-lite"/>
    </source>
</evidence>
<accession>A0A7S3KZP5</accession>
<evidence type="ECO:0000313" key="3">
    <source>
        <dbReference type="EMBL" id="CAE0406345.1"/>
    </source>
</evidence>
<keyword evidence="1" id="KW-0175">Coiled coil</keyword>
<organism evidence="3">
    <name type="scientific">Amphora coffeiformis</name>
    <dbReference type="NCBI Taxonomy" id="265554"/>
    <lineage>
        <taxon>Eukaryota</taxon>
        <taxon>Sar</taxon>
        <taxon>Stramenopiles</taxon>
        <taxon>Ochrophyta</taxon>
        <taxon>Bacillariophyta</taxon>
        <taxon>Bacillariophyceae</taxon>
        <taxon>Bacillariophycidae</taxon>
        <taxon>Thalassiophysales</taxon>
        <taxon>Catenulaceae</taxon>
        <taxon>Amphora</taxon>
    </lineage>
</organism>
<dbReference type="EMBL" id="HBIM01004950">
    <property type="protein sequence ID" value="CAE0406345.1"/>
    <property type="molecule type" value="Transcribed_RNA"/>
</dbReference>
<feature type="coiled-coil region" evidence="1">
    <location>
        <begin position="205"/>
        <end position="232"/>
    </location>
</feature>